<dbReference type="EMBL" id="JAUTDP010000011">
    <property type="protein sequence ID" value="KAK3392352.1"/>
    <property type="molecule type" value="Genomic_DNA"/>
</dbReference>
<comment type="caution">
    <text evidence="3">The sequence shown here is derived from an EMBL/GenBank/DDBJ whole genome shotgun (WGS) entry which is preliminary data.</text>
</comment>
<sequence>MKFSLSKLFRVRTSKKMVPPQDPKPKVNLIIDTDIFSDVDDAGALLLAATSPHANLLGVLVNKPSTYSVLCASAIVSYYTSSQSKEPIPIGVYRHRCPDGTTSPLLDRTFLDVVYWHLGEFCSKIAYQYGCDKTQTGTFINPSIPWGEAEKAYDSVKLYRKLLAEAEDDSVTIVSIGFLDNLSLLIDSTGAEGSSNLSGKELISKKVKEIIIMGGRYPPLQAPPSSSQPSSPTVGRTGIRSWNFFGSGPNLPHHNGGNGQGLGVKGAMNFINQLPTLRKDYQWKGRVVYVGEEVGRDILTGAELVAEGPKGDPVGKAYRYYAYGEGRASWDPVAVLYAIYGLGEAGKEEWFKWNEDYRKGRNWVEKDGSNTWHDDKETTNQYVLAFRKGKDSETMVAKEIEKLFLEGARNAAREKVVSNREVGAKG</sequence>
<protein>
    <submittedName>
        <fullName evidence="3">Inosine/uridine-preferring nucleoside hydrolase domain-containing protein</fullName>
    </submittedName>
</protein>
<reference evidence="3" key="2">
    <citation type="submission" date="2023-07" db="EMBL/GenBank/DDBJ databases">
        <authorList>
            <consortium name="Lawrence Berkeley National Laboratory"/>
            <person name="Haridas S."/>
            <person name="Hensen N."/>
            <person name="Bonometti L."/>
            <person name="Westerberg I."/>
            <person name="Brannstrom I.O."/>
            <person name="Guillou S."/>
            <person name="Cros-Aarteil S."/>
            <person name="Calhoun S."/>
            <person name="Kuo A."/>
            <person name="Mondo S."/>
            <person name="Pangilinan J."/>
            <person name="Riley R."/>
            <person name="LaButti K."/>
            <person name="Andreopoulos B."/>
            <person name="Lipzen A."/>
            <person name="Chen C."/>
            <person name="Yanf M."/>
            <person name="Daum C."/>
            <person name="Ng V."/>
            <person name="Clum A."/>
            <person name="Steindorff A."/>
            <person name="Ohm R."/>
            <person name="Martin F."/>
            <person name="Silar P."/>
            <person name="Natvig D."/>
            <person name="Lalanne C."/>
            <person name="Gautier V."/>
            <person name="Ament-velasquez S.L."/>
            <person name="Kruys A."/>
            <person name="Hutchinson M.I."/>
            <person name="Powell A.J."/>
            <person name="Barry K."/>
            <person name="Miller A.N."/>
            <person name="Grigoriev I.V."/>
            <person name="Debuchy R."/>
            <person name="Gladieux P."/>
            <person name="Thoren M.H."/>
            <person name="Johannesson H."/>
        </authorList>
    </citation>
    <scope>NUCLEOTIDE SEQUENCE</scope>
    <source>
        <strain evidence="3">FGSC 1904</strain>
    </source>
</reference>
<organism evidence="3 4">
    <name type="scientific">Sordaria brevicollis</name>
    <dbReference type="NCBI Taxonomy" id="83679"/>
    <lineage>
        <taxon>Eukaryota</taxon>
        <taxon>Fungi</taxon>
        <taxon>Dikarya</taxon>
        <taxon>Ascomycota</taxon>
        <taxon>Pezizomycotina</taxon>
        <taxon>Sordariomycetes</taxon>
        <taxon>Sordariomycetidae</taxon>
        <taxon>Sordariales</taxon>
        <taxon>Sordariaceae</taxon>
        <taxon>Sordaria</taxon>
    </lineage>
</organism>
<dbReference type="AlphaFoldDB" id="A0AAE0P2X8"/>
<dbReference type="Gene3D" id="3.90.245.10">
    <property type="entry name" value="Ribonucleoside hydrolase-like"/>
    <property type="match status" value="1"/>
</dbReference>
<dbReference type="GO" id="GO:0016799">
    <property type="term" value="F:hydrolase activity, hydrolyzing N-glycosyl compounds"/>
    <property type="evidence" value="ECO:0007669"/>
    <property type="project" value="InterPro"/>
</dbReference>
<dbReference type="InterPro" id="IPR036452">
    <property type="entry name" value="Ribo_hydro-like"/>
</dbReference>
<keyword evidence="4" id="KW-1185">Reference proteome</keyword>
<evidence type="ECO:0000256" key="1">
    <source>
        <dbReference type="ARBA" id="ARBA00009176"/>
    </source>
</evidence>
<proteinExistence type="inferred from homology"/>
<dbReference type="Pfam" id="PF01156">
    <property type="entry name" value="IU_nuc_hydro"/>
    <property type="match status" value="1"/>
</dbReference>
<evidence type="ECO:0000313" key="3">
    <source>
        <dbReference type="EMBL" id="KAK3392352.1"/>
    </source>
</evidence>
<gene>
    <name evidence="3" type="ORF">B0T20DRAFT_54259</name>
</gene>
<accession>A0AAE0P2X8</accession>
<name>A0AAE0P2X8_SORBR</name>
<feature type="domain" description="Inosine/uridine-preferring nucleoside hydrolase" evidence="2">
    <location>
        <begin position="29"/>
        <end position="217"/>
    </location>
</feature>
<dbReference type="InterPro" id="IPR001910">
    <property type="entry name" value="Inosine/uridine_hydrolase_dom"/>
</dbReference>
<dbReference type="PANTHER" id="PTHR43264:SF1">
    <property type="entry name" value="INOSINE_URIDINE-PREFERRING NUCLEOSIDE HYDROLASE DOMAIN-CONTAINING PROTEIN"/>
    <property type="match status" value="1"/>
</dbReference>
<dbReference type="PANTHER" id="PTHR43264">
    <property type="match status" value="1"/>
</dbReference>
<reference evidence="3" key="1">
    <citation type="journal article" date="2023" name="Mol. Phylogenet. Evol.">
        <title>Genome-scale phylogeny and comparative genomics of the fungal order Sordariales.</title>
        <authorList>
            <person name="Hensen N."/>
            <person name="Bonometti L."/>
            <person name="Westerberg I."/>
            <person name="Brannstrom I.O."/>
            <person name="Guillou S."/>
            <person name="Cros-Aarteil S."/>
            <person name="Calhoun S."/>
            <person name="Haridas S."/>
            <person name="Kuo A."/>
            <person name="Mondo S."/>
            <person name="Pangilinan J."/>
            <person name="Riley R."/>
            <person name="LaButti K."/>
            <person name="Andreopoulos B."/>
            <person name="Lipzen A."/>
            <person name="Chen C."/>
            <person name="Yan M."/>
            <person name="Daum C."/>
            <person name="Ng V."/>
            <person name="Clum A."/>
            <person name="Steindorff A."/>
            <person name="Ohm R.A."/>
            <person name="Martin F."/>
            <person name="Silar P."/>
            <person name="Natvig D.O."/>
            <person name="Lalanne C."/>
            <person name="Gautier V."/>
            <person name="Ament-Velasquez S.L."/>
            <person name="Kruys A."/>
            <person name="Hutchinson M.I."/>
            <person name="Powell A.J."/>
            <person name="Barry K."/>
            <person name="Miller A.N."/>
            <person name="Grigoriev I.V."/>
            <person name="Debuchy R."/>
            <person name="Gladieux P."/>
            <person name="Hiltunen Thoren M."/>
            <person name="Johannesson H."/>
        </authorList>
    </citation>
    <scope>NUCLEOTIDE SEQUENCE</scope>
    <source>
        <strain evidence="3">FGSC 1904</strain>
    </source>
</reference>
<evidence type="ECO:0000259" key="2">
    <source>
        <dbReference type="Pfam" id="PF01156"/>
    </source>
</evidence>
<keyword evidence="3" id="KW-0378">Hydrolase</keyword>
<evidence type="ECO:0000313" key="4">
    <source>
        <dbReference type="Proteomes" id="UP001281003"/>
    </source>
</evidence>
<comment type="similarity">
    <text evidence="1">Belongs to the IUNH family.</text>
</comment>
<dbReference type="SUPFAM" id="SSF53590">
    <property type="entry name" value="Nucleoside hydrolase"/>
    <property type="match status" value="1"/>
</dbReference>
<dbReference type="Proteomes" id="UP001281003">
    <property type="component" value="Unassembled WGS sequence"/>
</dbReference>